<name>A0A9P6YTJ3_9FUNG</name>
<organism evidence="2 3">
    <name type="scientific">Rhizopus delemar</name>
    <dbReference type="NCBI Taxonomy" id="936053"/>
    <lineage>
        <taxon>Eukaryota</taxon>
        <taxon>Fungi</taxon>
        <taxon>Fungi incertae sedis</taxon>
        <taxon>Mucoromycota</taxon>
        <taxon>Mucoromycotina</taxon>
        <taxon>Mucoromycetes</taxon>
        <taxon>Mucorales</taxon>
        <taxon>Mucorineae</taxon>
        <taxon>Rhizopodaceae</taxon>
        <taxon>Rhizopus</taxon>
    </lineage>
</organism>
<keyword evidence="3" id="KW-1185">Reference proteome</keyword>
<evidence type="ECO:0000313" key="2">
    <source>
        <dbReference type="EMBL" id="KAG1564325.1"/>
    </source>
</evidence>
<dbReference type="InterPro" id="IPR043502">
    <property type="entry name" value="DNA/RNA_pol_sf"/>
</dbReference>
<protein>
    <recommendedName>
        <fullName evidence="1">Reverse transcriptase domain-containing protein</fullName>
    </recommendedName>
</protein>
<dbReference type="Proteomes" id="UP000740926">
    <property type="component" value="Unassembled WGS sequence"/>
</dbReference>
<dbReference type="InterPro" id="IPR026960">
    <property type="entry name" value="RVT-Znf"/>
</dbReference>
<dbReference type="PROSITE" id="PS50878">
    <property type="entry name" value="RT_POL"/>
    <property type="match status" value="1"/>
</dbReference>
<dbReference type="PANTHER" id="PTHR31635:SF196">
    <property type="entry name" value="REVERSE TRANSCRIPTASE DOMAIN-CONTAINING PROTEIN-RELATED"/>
    <property type="match status" value="1"/>
</dbReference>
<dbReference type="SUPFAM" id="SSF56219">
    <property type="entry name" value="DNase I-like"/>
    <property type="match status" value="1"/>
</dbReference>
<accession>A0A9P6YTJ3</accession>
<comment type="caution">
    <text evidence="2">The sequence shown here is derived from an EMBL/GenBank/DDBJ whole genome shotgun (WGS) entry which is preliminary data.</text>
</comment>
<sequence>MIIAGDFNYSLPSSSSTNRASPPTRWLHFLQCHVQNVMVDLRSLDTPTFRRGLCTQSTIDFIYVSIDMSVSYVDANVEFLNASWTDHALLQVTLKTDFLFDTGPGIWRANPLYVDLKEYRQQLAIMLNALYDKEIAYSSSTPQELWDLVKSRVQLFTQRFGRKRVDWRKQQIIALQKKRQRILRGSLPTSLLAIHLPRVESQIQALQQEITSIAILKAERTWRERGETDAGYLKKSAEQRRVQQSIPPLRNPLTQTTCSTQDQMLDVTEKFYKNLYSADAICSSALSHMVSNIPASCRLSKEDSDMMVSPFVKEEILDQATRAPKVSSPGTDGLSYVFLNLIFKHPKYSSLILKVYNNALSDSIFPKSWLETCVCLLPKKGDLTSLQNWRPITLINCDAKILTRMLNSRLGSVVSSLISPWQSGFMKDRFIADNGILVNLAMEQAAVRNSDEIGLLCDQEKAYDRIHPNYLRTVLEQYGFPTSFVSSIDNLFFGTSMRVNVNGFLTTPIPLGRGLRQGDPISPLLFNLATEPLIKAIVDSPRTIGFRPPNLSLSSIRTPVYGPPSLCPLKVLAYADDLLIFLNNPGDLDVVQSLIACYNQASNAKMNYDKTVAFSVSGVPHPHWLPALAPYGITQWHDRRSAEPLIYLGYPLMHSNAHHNWFQSHLIAKISWACDIHKQRNLSIRGRATVLNTLILSTLWHVLRVTWVSQATLGNIRRICRKFLMFRVFPPIASDILHLPLQQGGIGALGPAIQQQALQFRWLTPLLQHHYPLHLAARWLGAHISSIAPIALLDHRLPFLFKALRRNMLQQHRPGVCAVLFRAFDNLYDSSTISGVLNIDLNTPDIFPLNLSLDLPVSAVIQWTNEFCRKEQNSFDNILVRDVFEYVPTLDCLRPKVLPTDRPNITFGRYRVQKLLRWIISSEVCLLPFFARLCLPVTPSGPIRLAGDRFLDPLYKTLIDPDMDPILNLISPKRFRQARMIKLLQTIPLSSPVRQKPARLWQSFWRSQIPLAVRTPWYRLLQGKSPCAQILHKHVQDLCDPFCRVCAPQSIIEHVDHFFFLCPKKRFVWEQVWPHFFGCPMSTHLVYRAIHLLRLPPQRLSLLSNESIIGCTLLCIWKAHWRFIFDDIPFDPLLVFQNVLSSVGTFKSNALISFL</sequence>
<dbReference type="InterPro" id="IPR000477">
    <property type="entry name" value="RT_dom"/>
</dbReference>
<dbReference type="Pfam" id="PF00078">
    <property type="entry name" value="RVT_1"/>
    <property type="match status" value="1"/>
</dbReference>
<feature type="domain" description="Reverse transcriptase" evidence="1">
    <location>
        <begin position="358"/>
        <end position="652"/>
    </location>
</feature>
<gene>
    <name evidence="2" type="ORF">G6F50_011133</name>
</gene>
<dbReference type="AlphaFoldDB" id="A0A9P6YTJ3"/>
<dbReference type="EMBL" id="JAANIU010002699">
    <property type="protein sequence ID" value="KAG1564325.1"/>
    <property type="molecule type" value="Genomic_DNA"/>
</dbReference>
<dbReference type="Pfam" id="PF13966">
    <property type="entry name" value="zf-RVT"/>
    <property type="match status" value="1"/>
</dbReference>
<dbReference type="PANTHER" id="PTHR31635">
    <property type="entry name" value="REVERSE TRANSCRIPTASE DOMAIN-CONTAINING PROTEIN-RELATED"/>
    <property type="match status" value="1"/>
</dbReference>
<evidence type="ECO:0000259" key="1">
    <source>
        <dbReference type="PROSITE" id="PS50878"/>
    </source>
</evidence>
<dbReference type="SUPFAM" id="SSF56672">
    <property type="entry name" value="DNA/RNA polymerases"/>
    <property type="match status" value="1"/>
</dbReference>
<reference evidence="2 3" key="1">
    <citation type="journal article" date="2020" name="Microb. Genom.">
        <title>Genetic diversity of clinical and environmental Mucorales isolates obtained from an investigation of mucormycosis cases among solid organ transplant recipients.</title>
        <authorList>
            <person name="Nguyen M.H."/>
            <person name="Kaul D."/>
            <person name="Muto C."/>
            <person name="Cheng S.J."/>
            <person name="Richter R.A."/>
            <person name="Bruno V.M."/>
            <person name="Liu G."/>
            <person name="Beyhan S."/>
            <person name="Sundermann A.J."/>
            <person name="Mounaud S."/>
            <person name="Pasculle A.W."/>
            <person name="Nierman W.C."/>
            <person name="Driscoll E."/>
            <person name="Cumbie R."/>
            <person name="Clancy C.J."/>
            <person name="Dupont C.L."/>
        </authorList>
    </citation>
    <scope>NUCLEOTIDE SEQUENCE [LARGE SCALE GENOMIC DNA]</scope>
    <source>
        <strain evidence="2 3">GL24</strain>
    </source>
</reference>
<dbReference type="InterPro" id="IPR036691">
    <property type="entry name" value="Endo/exonu/phosph_ase_sf"/>
</dbReference>
<dbReference type="CDD" id="cd01650">
    <property type="entry name" value="RT_nLTR_like"/>
    <property type="match status" value="1"/>
</dbReference>
<proteinExistence type="predicted"/>
<evidence type="ECO:0000313" key="3">
    <source>
        <dbReference type="Proteomes" id="UP000740926"/>
    </source>
</evidence>
<dbReference type="Gene3D" id="3.60.10.10">
    <property type="entry name" value="Endonuclease/exonuclease/phosphatase"/>
    <property type="match status" value="1"/>
</dbReference>